<evidence type="ECO:0000256" key="1">
    <source>
        <dbReference type="SAM" id="Phobius"/>
    </source>
</evidence>
<evidence type="ECO:0000313" key="3">
    <source>
        <dbReference type="Proteomes" id="UP000654993"/>
    </source>
</evidence>
<dbReference type="RefSeq" id="WP_200966749.1">
    <property type="nucleotide sequence ID" value="NZ_BMAQ01000019.1"/>
</dbReference>
<comment type="caution">
    <text evidence="2">The sequence shown here is derived from an EMBL/GenBank/DDBJ whole genome shotgun (WGS) entry which is preliminary data.</text>
</comment>
<reference evidence="2" key="1">
    <citation type="submission" date="2020-08" db="EMBL/GenBank/DDBJ databases">
        <authorList>
            <person name="Uke A."/>
            <person name="Chhe C."/>
            <person name="Baramee S."/>
            <person name="Kosugi A."/>
        </authorList>
    </citation>
    <scope>NUCLEOTIDE SEQUENCE</scope>
    <source>
        <strain evidence="2">DA-C8</strain>
    </source>
</reference>
<keyword evidence="1" id="KW-0472">Membrane</keyword>
<evidence type="ECO:0000313" key="2">
    <source>
        <dbReference type="EMBL" id="GFR38505.1"/>
    </source>
</evidence>
<keyword evidence="1" id="KW-0812">Transmembrane</keyword>
<feature type="transmembrane region" description="Helical" evidence="1">
    <location>
        <begin position="122"/>
        <end position="139"/>
    </location>
</feature>
<accession>A0A916QDG8</accession>
<feature type="transmembrane region" description="Helical" evidence="1">
    <location>
        <begin position="6"/>
        <end position="27"/>
    </location>
</feature>
<keyword evidence="3" id="KW-1185">Reference proteome</keyword>
<feature type="transmembrane region" description="Helical" evidence="1">
    <location>
        <begin position="174"/>
        <end position="194"/>
    </location>
</feature>
<name>A0A916QDG8_9BACL</name>
<feature type="transmembrane region" description="Helical" evidence="1">
    <location>
        <begin position="34"/>
        <end position="55"/>
    </location>
</feature>
<feature type="transmembrane region" description="Helical" evidence="1">
    <location>
        <begin position="61"/>
        <end position="79"/>
    </location>
</feature>
<keyword evidence="1" id="KW-1133">Transmembrane helix</keyword>
<organism evidence="2 3">
    <name type="scientific">Insulibacter thermoxylanivorax</name>
    <dbReference type="NCBI Taxonomy" id="2749268"/>
    <lineage>
        <taxon>Bacteria</taxon>
        <taxon>Bacillati</taxon>
        <taxon>Bacillota</taxon>
        <taxon>Bacilli</taxon>
        <taxon>Bacillales</taxon>
        <taxon>Paenibacillaceae</taxon>
        <taxon>Insulibacter</taxon>
    </lineage>
</organism>
<protein>
    <submittedName>
        <fullName evidence="2">Membrane protein YmcC</fullName>
    </submittedName>
</protein>
<reference evidence="2" key="2">
    <citation type="journal article" date="2021" name="Data Brief">
        <title>Draft genome sequence data of the facultative, thermophilic, xylanolytic bacterium Paenibacillus sp. strain DA-C8.</title>
        <authorList>
            <person name="Chhe C."/>
            <person name="Uke A."/>
            <person name="Baramee S."/>
            <person name="Ungkulpasvich U."/>
            <person name="Tachaapaikoon C."/>
            <person name="Pason P."/>
            <person name="Waeonukul R."/>
            <person name="Ratanakhanokchai K."/>
            <person name="Kosugi A."/>
        </authorList>
    </citation>
    <scope>NUCLEOTIDE SEQUENCE</scope>
    <source>
        <strain evidence="2">DA-C8</strain>
    </source>
</reference>
<proteinExistence type="predicted"/>
<gene>
    <name evidence="2" type="primary">ymcC</name>
    <name evidence="2" type="ORF">PRECH8_18010</name>
</gene>
<dbReference type="Proteomes" id="UP000654993">
    <property type="component" value="Unassembled WGS sequence"/>
</dbReference>
<dbReference type="EMBL" id="BMAQ01000019">
    <property type="protein sequence ID" value="GFR38505.1"/>
    <property type="molecule type" value="Genomic_DNA"/>
</dbReference>
<dbReference type="AlphaFoldDB" id="A0A916QDG8"/>
<sequence length="208" mass="23418">MIGLLIIACEIGFWAFILAGLFTRYILKMPRLSAILLICTPLTDLVLLTATVIDLRNGAEANLYHGLAAIYLGVSVVYGKKMVRWADRQFEYRFAGGEKPVKRAVYGAERAREERIGWYQHALAWLIGCAILAAMILMVDGVHGVTEFIRQISHSSTAPLKELFPATYTLYRTVMVWSLILAIDFLISFSYTVFPKEAPKLANHKDME</sequence>